<accession>A0A090L889</accession>
<protein>
    <submittedName>
        <fullName evidence="3 5">Uncharacterized protein</fullName>
    </submittedName>
</protein>
<name>A0A090L889_STRRB</name>
<dbReference type="EMBL" id="LN609528">
    <property type="protein sequence ID" value="CEF64333.1"/>
    <property type="molecule type" value="Genomic_DNA"/>
</dbReference>
<feature type="compositionally biased region" description="Low complexity" evidence="2">
    <location>
        <begin position="1"/>
        <end position="21"/>
    </location>
</feature>
<feature type="region of interest" description="Disordered" evidence="2">
    <location>
        <begin position="1"/>
        <end position="41"/>
    </location>
</feature>
<dbReference type="OMA" id="NTIDNQK"/>
<dbReference type="Proteomes" id="UP000035682">
    <property type="component" value="Unplaced"/>
</dbReference>
<evidence type="ECO:0000256" key="1">
    <source>
        <dbReference type="SAM" id="Coils"/>
    </source>
</evidence>
<evidence type="ECO:0000313" key="6">
    <source>
        <dbReference type="WormBase" id="SRAE_1000258800"/>
    </source>
</evidence>
<evidence type="ECO:0000313" key="4">
    <source>
        <dbReference type="Proteomes" id="UP000035682"/>
    </source>
</evidence>
<organism evidence="3">
    <name type="scientific">Strongyloides ratti</name>
    <name type="common">Parasitic roundworm</name>
    <dbReference type="NCBI Taxonomy" id="34506"/>
    <lineage>
        <taxon>Eukaryota</taxon>
        <taxon>Metazoa</taxon>
        <taxon>Ecdysozoa</taxon>
        <taxon>Nematoda</taxon>
        <taxon>Chromadorea</taxon>
        <taxon>Rhabditida</taxon>
        <taxon>Tylenchina</taxon>
        <taxon>Panagrolaimomorpha</taxon>
        <taxon>Strongyloidoidea</taxon>
        <taxon>Strongyloididae</taxon>
        <taxon>Strongyloides</taxon>
    </lineage>
</organism>
<reference evidence="5" key="2">
    <citation type="submission" date="2020-12" db="UniProtKB">
        <authorList>
            <consortium name="WormBaseParasite"/>
        </authorList>
    </citation>
    <scope>IDENTIFICATION</scope>
</reference>
<dbReference type="GeneID" id="36376698"/>
<dbReference type="WBParaSite" id="SRAE_1000258800.1">
    <property type="protein sequence ID" value="SRAE_1000258800.1"/>
    <property type="gene ID" value="WBGene00259203"/>
</dbReference>
<dbReference type="WormBase" id="SRAE_1000258800">
    <property type="protein sequence ID" value="SRP04021"/>
    <property type="gene ID" value="WBGene00259203"/>
</dbReference>
<feature type="coiled-coil region" evidence="1">
    <location>
        <begin position="182"/>
        <end position="211"/>
    </location>
</feature>
<dbReference type="RefSeq" id="XP_024503534.1">
    <property type="nucleotide sequence ID" value="XM_024649681.1"/>
</dbReference>
<dbReference type="CTD" id="36376698"/>
<feature type="coiled-coil region" evidence="1">
    <location>
        <begin position="240"/>
        <end position="423"/>
    </location>
</feature>
<proteinExistence type="predicted"/>
<sequence>MPNSPATPSFSTPSTSKSSSDSNRRKYSKNVDYFQSSKSSSSTLSKNEILELKCRLVNVKKQLKERERVIEELNNKTTISDIIKDEEENRPYLKQQVKILTEICEQLLKAVQEGGEADNQRLECMENLYSEHVEELTNTIMELRVENNELKKLNTENGGKVIKIIRENEYLREHTKYLEEKLTKLTEDVEKEAAENKRLRLEFKKQEVNQRQLNSSHANRLKEEVIAAKHECSIKMENVRISAEDKIKEQELEIKKLKLNSEMLINEIYRKEDTIEKMSNFIENLLEQKKKCSRELSETTEIIKKEATHLKNENSRLKRKLRDIEQQYRDLENAFMIKNKDDDDEGCYSHTTIKSQLLLSAREQQLERDKHTIEKLQNQIEDLKKIPHATKIQKLLVEKSMKVRELEERIKLLTDELNDKRYEGVMR</sequence>
<evidence type="ECO:0000313" key="5">
    <source>
        <dbReference type="WBParaSite" id="SRAE_1000258800.1"/>
    </source>
</evidence>
<dbReference type="AlphaFoldDB" id="A0A090L889"/>
<gene>
    <name evidence="3 5 6" type="ORF">SRAE_1000258800</name>
</gene>
<keyword evidence="1" id="KW-0175">Coiled coil</keyword>
<evidence type="ECO:0000313" key="3">
    <source>
        <dbReference type="EMBL" id="CEF64333.1"/>
    </source>
</evidence>
<reference evidence="3 4" key="1">
    <citation type="submission" date="2014-09" db="EMBL/GenBank/DDBJ databases">
        <authorList>
            <person name="Martin A.A."/>
        </authorList>
    </citation>
    <scope>NUCLEOTIDE SEQUENCE</scope>
    <source>
        <strain evidence="4">ED321</strain>
        <strain evidence="3">ED321 Heterogonic</strain>
    </source>
</reference>
<evidence type="ECO:0000256" key="2">
    <source>
        <dbReference type="SAM" id="MobiDB-lite"/>
    </source>
</evidence>
<keyword evidence="4" id="KW-1185">Reference proteome</keyword>